<dbReference type="AlphaFoldDB" id="A0A8H7WFA5"/>
<protein>
    <submittedName>
        <fullName evidence="1">Uncharacterized protein</fullName>
    </submittedName>
</protein>
<sequence>MSSTFGLNGLQLAPSSVILYTLEFFDAITAGGRDKVDTLIASDSVAMIHDSRYVQFEELVEWLRHRGALAIPENTLYSYNSSRIQARRIHSIWQVQHKADAIVVQSLLHDALEDDKLDNGCILSISNYLESNNIPKLPFGKRVTIYPGVAPLSGVFLKE</sequence>
<organism evidence="1 2">
    <name type="scientific">Cadophora malorum</name>
    <dbReference type="NCBI Taxonomy" id="108018"/>
    <lineage>
        <taxon>Eukaryota</taxon>
        <taxon>Fungi</taxon>
        <taxon>Dikarya</taxon>
        <taxon>Ascomycota</taxon>
        <taxon>Pezizomycotina</taxon>
        <taxon>Leotiomycetes</taxon>
        <taxon>Helotiales</taxon>
        <taxon>Ploettnerulaceae</taxon>
        <taxon>Cadophora</taxon>
    </lineage>
</organism>
<accession>A0A8H7WFA5</accession>
<name>A0A8H7WFA5_9HELO</name>
<keyword evidence="2" id="KW-1185">Reference proteome</keyword>
<proteinExistence type="predicted"/>
<dbReference type="EMBL" id="JAFJYH010000030">
    <property type="protein sequence ID" value="KAG4423706.1"/>
    <property type="molecule type" value="Genomic_DNA"/>
</dbReference>
<evidence type="ECO:0000313" key="2">
    <source>
        <dbReference type="Proteomes" id="UP000664132"/>
    </source>
</evidence>
<evidence type="ECO:0000313" key="1">
    <source>
        <dbReference type="EMBL" id="KAG4423706.1"/>
    </source>
</evidence>
<dbReference type="Proteomes" id="UP000664132">
    <property type="component" value="Unassembled WGS sequence"/>
</dbReference>
<gene>
    <name evidence="1" type="ORF">IFR04_003131</name>
</gene>
<comment type="caution">
    <text evidence="1">The sequence shown here is derived from an EMBL/GenBank/DDBJ whole genome shotgun (WGS) entry which is preliminary data.</text>
</comment>
<reference evidence="1" key="1">
    <citation type="submission" date="2021-02" db="EMBL/GenBank/DDBJ databases">
        <title>Genome sequence Cadophora malorum strain M34.</title>
        <authorList>
            <person name="Stefanovic E."/>
            <person name="Vu D."/>
            <person name="Scully C."/>
            <person name="Dijksterhuis J."/>
            <person name="Roader J."/>
            <person name="Houbraken J."/>
        </authorList>
    </citation>
    <scope>NUCLEOTIDE SEQUENCE</scope>
    <source>
        <strain evidence="1">M34</strain>
    </source>
</reference>